<organism evidence="1">
    <name type="scientific">Arundo donax</name>
    <name type="common">Giant reed</name>
    <name type="synonym">Donax arundinaceus</name>
    <dbReference type="NCBI Taxonomy" id="35708"/>
    <lineage>
        <taxon>Eukaryota</taxon>
        <taxon>Viridiplantae</taxon>
        <taxon>Streptophyta</taxon>
        <taxon>Embryophyta</taxon>
        <taxon>Tracheophyta</taxon>
        <taxon>Spermatophyta</taxon>
        <taxon>Magnoliopsida</taxon>
        <taxon>Liliopsida</taxon>
        <taxon>Poales</taxon>
        <taxon>Poaceae</taxon>
        <taxon>PACMAD clade</taxon>
        <taxon>Arundinoideae</taxon>
        <taxon>Arundineae</taxon>
        <taxon>Arundo</taxon>
    </lineage>
</organism>
<dbReference type="AlphaFoldDB" id="A0A0A9GWD7"/>
<reference evidence="1" key="1">
    <citation type="submission" date="2014-09" db="EMBL/GenBank/DDBJ databases">
        <authorList>
            <person name="Magalhaes I.L.F."/>
            <person name="Oliveira U."/>
            <person name="Santos F.R."/>
            <person name="Vidigal T.H.D.A."/>
            <person name="Brescovit A.D."/>
            <person name="Santos A.J."/>
        </authorList>
    </citation>
    <scope>NUCLEOTIDE SEQUENCE</scope>
    <source>
        <tissue evidence="1">Shoot tissue taken approximately 20 cm above the soil surface</tissue>
    </source>
</reference>
<sequence>MVDEEEWAENETIFIGEKFCTLKAAENSALLKVFSYIELRYNIEVRDVSFGKILVLNGICRDLFNSINVLVGKLTVVLYGLEDALRILGKLHDSYARDSNRYLVQFTECVEELKDESIKEYKTICGKFTLLKDEAQCLYKSTCCKEEVSFSCKIDSSTVPMQNE</sequence>
<accession>A0A0A9GWD7</accession>
<proteinExistence type="predicted"/>
<reference evidence="1" key="2">
    <citation type="journal article" date="2015" name="Data Brief">
        <title>Shoot transcriptome of the giant reed, Arundo donax.</title>
        <authorList>
            <person name="Barrero R.A."/>
            <person name="Guerrero F.D."/>
            <person name="Moolhuijzen P."/>
            <person name="Goolsby J.A."/>
            <person name="Tidwell J."/>
            <person name="Bellgard S.E."/>
            <person name="Bellgard M.I."/>
        </authorList>
    </citation>
    <scope>NUCLEOTIDE SEQUENCE</scope>
    <source>
        <tissue evidence="1">Shoot tissue taken approximately 20 cm above the soil surface</tissue>
    </source>
</reference>
<protein>
    <submittedName>
        <fullName evidence="1">Uncharacterized protein</fullName>
    </submittedName>
</protein>
<name>A0A0A9GWD7_ARUDO</name>
<dbReference type="EMBL" id="GBRH01168586">
    <property type="protein sequence ID" value="JAE29310.1"/>
    <property type="molecule type" value="Transcribed_RNA"/>
</dbReference>
<evidence type="ECO:0000313" key="1">
    <source>
        <dbReference type="EMBL" id="JAE29310.1"/>
    </source>
</evidence>